<dbReference type="SUPFAM" id="SSF69065">
    <property type="entry name" value="RNase III domain-like"/>
    <property type="match status" value="1"/>
</dbReference>
<feature type="active site" evidence="4">
    <location>
        <position position="26"/>
    </location>
</feature>
<feature type="domain" description="RNase III" evidence="5">
    <location>
        <begin position="20"/>
        <end position="112"/>
    </location>
</feature>
<comment type="cofactor">
    <cofactor evidence="4">
        <name>Mg(2+)</name>
        <dbReference type="ChEBI" id="CHEBI:18420"/>
    </cofactor>
</comment>
<keyword evidence="3 4" id="KW-0378">Hydrolase</keyword>
<keyword evidence="4" id="KW-0698">rRNA processing</keyword>
<keyword evidence="2 4" id="KW-0255">Endonuclease</keyword>
<dbReference type="PIRSF" id="PIRSF005520">
    <property type="entry name" value="UCP005520"/>
    <property type="match status" value="1"/>
</dbReference>
<evidence type="ECO:0000259" key="5">
    <source>
        <dbReference type="Pfam" id="PF00636"/>
    </source>
</evidence>
<dbReference type="GO" id="GO:0006364">
    <property type="term" value="P:rRNA processing"/>
    <property type="evidence" value="ECO:0007669"/>
    <property type="project" value="UniProtKB-UniRule"/>
</dbReference>
<comment type="similarity">
    <text evidence="4">Belongs to the MrnC RNase family.</text>
</comment>
<dbReference type="InterPro" id="IPR000999">
    <property type="entry name" value="RNase_III_dom"/>
</dbReference>
<dbReference type="PANTHER" id="PTHR34276">
    <property type="entry name" value="MINI-RIBONUCLEASE 3"/>
    <property type="match status" value="1"/>
</dbReference>
<keyword evidence="4" id="KW-0690">Ribosome biogenesis</keyword>
<keyword evidence="4" id="KW-0963">Cytoplasm</keyword>
<name>A0A1M5SFW1_9BACT</name>
<dbReference type="STRING" id="1123380.SAMN02745199_0823"/>
<dbReference type="Proteomes" id="UP000242592">
    <property type="component" value="Unassembled WGS sequence"/>
</dbReference>
<evidence type="ECO:0000313" key="6">
    <source>
        <dbReference type="EMBL" id="SHH36773.1"/>
    </source>
</evidence>
<sequence>MNIFEKVHPNVDIREIPTDSLAYIGDAVFNLFIKLSYFKKTSAYNLHKNTHSIVNRKNQAEILDALLPLLNEEELSFVKRGINSKGASKYGNDPAYRKSTGFEVLVGYLYLINQDRLYSLLKEVLK</sequence>
<protein>
    <recommendedName>
        <fullName evidence="4">Mini-ribonuclease 3</fullName>
        <shortName evidence="4">Mini-3</shortName>
        <shortName evidence="4">Mini-RNase 3</shortName>
        <ecNumber evidence="4">3.1.26.-</ecNumber>
    </recommendedName>
    <alternativeName>
        <fullName evidence="4">Mini-RNase III</fullName>
        <shortName evidence="4">Mini-III</shortName>
    </alternativeName>
</protein>
<dbReference type="EMBL" id="FQXN01000003">
    <property type="protein sequence ID" value="SHH36773.1"/>
    <property type="molecule type" value="Genomic_DNA"/>
</dbReference>
<organism evidence="6 7">
    <name type="scientific">Thermosipho atlanticus DSM 15807</name>
    <dbReference type="NCBI Taxonomy" id="1123380"/>
    <lineage>
        <taxon>Bacteria</taxon>
        <taxon>Thermotogati</taxon>
        <taxon>Thermotogota</taxon>
        <taxon>Thermotogae</taxon>
        <taxon>Thermotogales</taxon>
        <taxon>Fervidobacteriaceae</taxon>
        <taxon>Thermosipho</taxon>
    </lineage>
</organism>
<dbReference type="InterPro" id="IPR008226">
    <property type="entry name" value="Mini3_fam"/>
</dbReference>
<keyword evidence="4" id="KW-0694">RNA-binding</keyword>
<keyword evidence="4" id="KW-0699">rRNA-binding</keyword>
<dbReference type="GO" id="GO:0019843">
    <property type="term" value="F:rRNA binding"/>
    <property type="evidence" value="ECO:0007669"/>
    <property type="project" value="UniProtKB-UniRule"/>
</dbReference>
<dbReference type="Pfam" id="PF00636">
    <property type="entry name" value="Ribonuclease_3"/>
    <property type="match status" value="1"/>
</dbReference>
<evidence type="ECO:0000256" key="3">
    <source>
        <dbReference type="ARBA" id="ARBA00022801"/>
    </source>
</evidence>
<evidence type="ECO:0000256" key="2">
    <source>
        <dbReference type="ARBA" id="ARBA00022759"/>
    </source>
</evidence>
<dbReference type="PANTHER" id="PTHR34276:SF1">
    <property type="entry name" value="MINI-RIBONUCLEASE 3"/>
    <property type="match status" value="1"/>
</dbReference>
<keyword evidence="1 4" id="KW-0540">Nuclease</keyword>
<dbReference type="GO" id="GO:0004525">
    <property type="term" value="F:ribonuclease III activity"/>
    <property type="evidence" value="ECO:0007669"/>
    <property type="project" value="InterPro"/>
</dbReference>
<dbReference type="AlphaFoldDB" id="A0A1M5SFW1"/>
<evidence type="ECO:0000256" key="1">
    <source>
        <dbReference type="ARBA" id="ARBA00022722"/>
    </source>
</evidence>
<dbReference type="InterPro" id="IPR036389">
    <property type="entry name" value="RNase_III_sf"/>
</dbReference>
<reference evidence="7" key="1">
    <citation type="submission" date="2016-11" db="EMBL/GenBank/DDBJ databases">
        <authorList>
            <person name="Varghese N."/>
            <person name="Submissions S."/>
        </authorList>
    </citation>
    <scope>NUCLEOTIDE SEQUENCE [LARGE SCALE GENOMIC DNA]</scope>
    <source>
        <strain evidence="7">DSM 15807</strain>
    </source>
</reference>
<dbReference type="RefSeq" id="WP_073072543.1">
    <property type="nucleotide sequence ID" value="NZ_FQXN01000003.1"/>
</dbReference>
<evidence type="ECO:0000313" key="7">
    <source>
        <dbReference type="Proteomes" id="UP000242592"/>
    </source>
</evidence>
<dbReference type="EC" id="3.1.26.-" evidence="4"/>
<dbReference type="OrthoDB" id="46571at2"/>
<gene>
    <name evidence="4" type="primary">mrnC</name>
    <name evidence="6" type="ORF">SAMN02745199_0823</name>
</gene>
<dbReference type="Gene3D" id="1.10.1520.10">
    <property type="entry name" value="Ribonuclease III domain"/>
    <property type="match status" value="1"/>
</dbReference>
<evidence type="ECO:0000256" key="4">
    <source>
        <dbReference type="HAMAP-Rule" id="MF_01468"/>
    </source>
</evidence>
<proteinExistence type="inferred from homology"/>
<dbReference type="GO" id="GO:0005737">
    <property type="term" value="C:cytoplasm"/>
    <property type="evidence" value="ECO:0007669"/>
    <property type="project" value="UniProtKB-SubCell"/>
</dbReference>
<keyword evidence="7" id="KW-1185">Reference proteome</keyword>
<comment type="function">
    <text evidence="4">Involved in correct processing of both the 5' and 3' ends of 23S rRNA precursor. Processes 30S rRNA precursor transcript even in absence of ribonuclease 3 (Rnc); Rnc processes 30S rRNA into smaller rRNA precursors.</text>
</comment>
<comment type="subcellular location">
    <subcellularLocation>
        <location evidence="4">Cytoplasm</location>
    </subcellularLocation>
</comment>
<dbReference type="HAMAP" id="MF_01468">
    <property type="entry name" value="RNase_Mini_III"/>
    <property type="match status" value="1"/>
</dbReference>
<keyword evidence="4" id="KW-0460">Magnesium</keyword>
<comment type="subunit">
    <text evidence="4">Homodimer.</text>
</comment>
<accession>A0A1M5SFW1</accession>